<evidence type="ECO:0000313" key="3">
    <source>
        <dbReference type="Proteomes" id="UP000001844"/>
    </source>
</evidence>
<dbReference type="AlphaFoldDB" id="D5C2L0"/>
<dbReference type="HOGENOM" id="CLU_2143211_0_0_6"/>
<organism evidence="2 3">
    <name type="scientific">Nitrosococcus halophilus (strain Nc4)</name>
    <dbReference type="NCBI Taxonomy" id="472759"/>
    <lineage>
        <taxon>Bacteria</taxon>
        <taxon>Pseudomonadati</taxon>
        <taxon>Pseudomonadota</taxon>
        <taxon>Gammaproteobacteria</taxon>
        <taxon>Chromatiales</taxon>
        <taxon>Chromatiaceae</taxon>
        <taxon>Nitrosococcus</taxon>
    </lineage>
</organism>
<evidence type="ECO:0000313" key="2">
    <source>
        <dbReference type="EMBL" id="ADE16685.1"/>
    </source>
</evidence>
<feature type="compositionally biased region" description="Pro residues" evidence="1">
    <location>
        <begin position="102"/>
        <end position="112"/>
    </location>
</feature>
<gene>
    <name evidence="2" type="ordered locus">Nhal_3663</name>
</gene>
<dbReference type="KEGG" id="nhl:Nhal_3663"/>
<feature type="region of interest" description="Disordered" evidence="1">
    <location>
        <begin position="70"/>
        <end position="112"/>
    </location>
</feature>
<dbReference type="EMBL" id="CP001798">
    <property type="protein sequence ID" value="ADE16685.1"/>
    <property type="molecule type" value="Genomic_DNA"/>
</dbReference>
<evidence type="ECO:0000256" key="1">
    <source>
        <dbReference type="SAM" id="MobiDB-lite"/>
    </source>
</evidence>
<sequence length="112" mass="12433">MPGSCEGGSTAGARERSWGAMAKLPPVPEICDSQRTLLVVLLLEVIAAQRELIHQQQDIEALKEEVARFKKYKGKPKLRPSALEGKKSNRKRKKRHKGGGTPKPPPMSDFYP</sequence>
<reference evidence="3" key="1">
    <citation type="submission" date="2010-04" db="EMBL/GenBank/DDBJ databases">
        <title>Complete genome sequence of Nitrosococcus halophilus Nc4, a salt-adapted, aerobic obligate ammonia-oxidizing sulfur purple bacterium.</title>
        <authorList>
            <consortium name="US DOE Joint Genome Institute"/>
            <person name="Campbell M.A."/>
            <person name="Malfatti S.A."/>
            <person name="Chain P.S.G."/>
            <person name="Heidelberg J.F."/>
            <person name="Ward B.B."/>
            <person name="Klotz M.G."/>
        </authorList>
    </citation>
    <scope>NUCLEOTIDE SEQUENCE [LARGE SCALE GENOMIC DNA]</scope>
    <source>
        <strain evidence="3">Nc4</strain>
    </source>
</reference>
<protein>
    <submittedName>
        <fullName evidence="2">Uncharacterized protein</fullName>
    </submittedName>
</protein>
<proteinExistence type="predicted"/>
<keyword evidence="3" id="KW-1185">Reference proteome</keyword>
<dbReference type="Proteomes" id="UP000001844">
    <property type="component" value="Chromosome"/>
</dbReference>
<name>D5C2L0_NITHN</name>
<feature type="compositionally biased region" description="Basic residues" evidence="1">
    <location>
        <begin position="88"/>
        <end position="98"/>
    </location>
</feature>
<accession>D5C2L0</accession>